<dbReference type="PANTHER" id="PTHR17972:SF0">
    <property type="entry name" value="NUCLEOLAR PROTEIN 6"/>
    <property type="match status" value="1"/>
</dbReference>
<dbReference type="InterPro" id="IPR035369">
    <property type="entry name" value="Nrap_D4"/>
</dbReference>
<dbReference type="Proteomes" id="UP001150925">
    <property type="component" value="Unassembled WGS sequence"/>
</dbReference>
<dbReference type="PANTHER" id="PTHR17972">
    <property type="entry name" value="NUCLEOLAR RNA-ASSOCIATED PROTEIN"/>
    <property type="match status" value="1"/>
</dbReference>
<keyword evidence="1" id="KW-0687">Ribonucleoprotein</keyword>
<proteinExistence type="inferred from homology"/>
<dbReference type="Gene3D" id="3.30.70.3020">
    <property type="match status" value="1"/>
</dbReference>
<name>A0A9W8E016_9FUNG</name>
<dbReference type="Pfam" id="PF17405">
    <property type="entry name" value="Nrap_D4"/>
    <property type="match status" value="1"/>
</dbReference>
<protein>
    <recommendedName>
        <fullName evidence="1">U3 small nucleolar RNA-associated protein 22</fullName>
    </recommendedName>
</protein>
<dbReference type="Pfam" id="PF17404">
    <property type="entry name" value="Nrap_D3"/>
    <property type="match status" value="1"/>
</dbReference>
<evidence type="ECO:0000313" key="6">
    <source>
        <dbReference type="EMBL" id="KAJ1957642.1"/>
    </source>
</evidence>
<dbReference type="AlphaFoldDB" id="A0A9W8E016"/>
<dbReference type="InterPro" id="IPR035368">
    <property type="entry name" value="Nrap_D3"/>
</dbReference>
<feature type="domain" description="Nrap protein" evidence="3">
    <location>
        <begin position="159"/>
        <end position="369"/>
    </location>
</feature>
<dbReference type="Pfam" id="PF17406">
    <property type="entry name" value="Nrap_D5"/>
    <property type="match status" value="1"/>
</dbReference>
<feature type="domain" description="Nrap protein" evidence="5">
    <location>
        <begin position="558"/>
        <end position="731"/>
    </location>
</feature>
<reference evidence="6" key="1">
    <citation type="submission" date="2022-07" db="EMBL/GenBank/DDBJ databases">
        <title>Phylogenomic reconstructions and comparative analyses of Kickxellomycotina fungi.</title>
        <authorList>
            <person name="Reynolds N.K."/>
            <person name="Stajich J.E."/>
            <person name="Barry K."/>
            <person name="Grigoriev I.V."/>
            <person name="Crous P."/>
            <person name="Smith M.E."/>
        </authorList>
    </citation>
    <scope>NUCLEOTIDE SEQUENCE</scope>
    <source>
        <strain evidence="6">RSA 1196</strain>
    </source>
</reference>
<dbReference type="GO" id="GO:0006409">
    <property type="term" value="P:tRNA export from nucleus"/>
    <property type="evidence" value="ECO:0007669"/>
    <property type="project" value="TreeGrafter"/>
</dbReference>
<keyword evidence="1" id="KW-0694">RNA-binding</keyword>
<evidence type="ECO:0000259" key="3">
    <source>
        <dbReference type="Pfam" id="PF17405"/>
    </source>
</evidence>
<keyword evidence="7" id="KW-1185">Reference proteome</keyword>
<evidence type="ECO:0000259" key="4">
    <source>
        <dbReference type="Pfam" id="PF17406"/>
    </source>
</evidence>
<evidence type="ECO:0000259" key="2">
    <source>
        <dbReference type="Pfam" id="PF17404"/>
    </source>
</evidence>
<keyword evidence="1" id="KW-0690">Ribosome biogenesis</keyword>
<dbReference type="Gene3D" id="3.30.70.3030">
    <property type="match status" value="1"/>
</dbReference>
<feature type="domain" description="Nrap protein" evidence="2">
    <location>
        <begin position="14"/>
        <end position="144"/>
    </location>
</feature>
<comment type="caution">
    <text evidence="6">The sequence shown here is derived from an EMBL/GenBank/DDBJ whole genome shotgun (WGS) entry which is preliminary data.</text>
</comment>
<dbReference type="GO" id="GO:0006364">
    <property type="term" value="P:rRNA processing"/>
    <property type="evidence" value="ECO:0007669"/>
    <property type="project" value="UniProtKB-KW"/>
</dbReference>
<dbReference type="InterPro" id="IPR035370">
    <property type="entry name" value="Nrap_D5"/>
</dbReference>
<dbReference type="InterPro" id="IPR035371">
    <property type="entry name" value="Nrap_D6"/>
</dbReference>
<keyword evidence="1" id="KW-0698">rRNA processing</keyword>
<evidence type="ECO:0000256" key="1">
    <source>
        <dbReference type="RuleBase" id="RU364032"/>
    </source>
</evidence>
<sequence>MHTVEASVDAPCPLEFNQRHIWDILTRGLSDRARLVVVERPERLSWPVTGRSKKSITTGSGFLPLKVGLLLNSAECNRLVDRGPSPQDEEAYKAFQALWGSKCELRRFKDTSIVGALAWNCDKVDERGLVVPQMVRYLLKQHFQDQTPILDYPLGNLYRLIQPALRFEQGNPEGSFLPAVNDFQELERIIRELDDLPLAVSNIYSIAPELRYTSVNPPQPSGSWNNSDKLRDNYISPMEVNVQFETSSQWPADLVAVQKLKTALYLKITELLQAHHPQLSCQVSSESVGQVQGAIFVDGHLDILTPKGFAFRLRIHHDDEGQLLHQVVSDTQRELPEDGQAAVHRALEKYEELFVRRPWHQGKIHALCQSYPSLSQTIRLTKRWLNSHWLSEQRIPEEAVELLAAAVYLQPAPWTVPSSGIVGFQRVMELLVRYRWHEEPLVVDVDGDMDRHVRHQIMTEFKLLRNRTAAKLNAARKKTQRIGSQDQFPAGGNQAAMYVATVKDTHSQWWTMQEPRKVTLLRLQTLAEATLESSRKAVALPGHVASPLVAGMFTTPTNDYDFIIHIKSTVNPRSWQQRSSNLLLPNEMAWKAQLQQEKLKVSLQEKGSTKYKNLQHIANNFQQRRTISEQFIGFDPIHDFVTDLQKLYHHSLLFFYDGLGGTMIGALWLPSANTPQPLKASLDLNTAPTQGSPTGVSVSNSASKPQVLVRVNQAAVLAEIERLGEGMIDHIQILS</sequence>
<keyword evidence="1" id="KW-0539">Nucleus</keyword>
<accession>A0A9W8E016</accession>
<dbReference type="GO" id="GO:0034456">
    <property type="term" value="C:UTP-C complex"/>
    <property type="evidence" value="ECO:0007669"/>
    <property type="project" value="TreeGrafter"/>
</dbReference>
<dbReference type="OrthoDB" id="10251401at2759"/>
<evidence type="ECO:0000259" key="5">
    <source>
        <dbReference type="Pfam" id="PF17407"/>
    </source>
</evidence>
<comment type="subcellular location">
    <subcellularLocation>
        <location evidence="1">Nucleus</location>
        <location evidence="1">Nucleolus</location>
    </subcellularLocation>
</comment>
<dbReference type="EMBL" id="JANBPY010001911">
    <property type="protein sequence ID" value="KAJ1957642.1"/>
    <property type="molecule type" value="Genomic_DNA"/>
</dbReference>
<dbReference type="Pfam" id="PF17407">
    <property type="entry name" value="Nrap_D6"/>
    <property type="match status" value="1"/>
</dbReference>
<comment type="similarity">
    <text evidence="1">Belongs to the NRAP family.</text>
</comment>
<gene>
    <name evidence="6" type="primary">UTP22_1</name>
    <name evidence="6" type="ORF">IWQ62_005045</name>
</gene>
<dbReference type="GO" id="GO:0032545">
    <property type="term" value="C:CURI complex"/>
    <property type="evidence" value="ECO:0007669"/>
    <property type="project" value="TreeGrafter"/>
</dbReference>
<evidence type="ECO:0000313" key="7">
    <source>
        <dbReference type="Proteomes" id="UP001150925"/>
    </source>
</evidence>
<dbReference type="InterPro" id="IPR005554">
    <property type="entry name" value="NOL6/Upt22"/>
</dbReference>
<organism evidence="6 7">
    <name type="scientific">Dispira parvispora</name>
    <dbReference type="NCBI Taxonomy" id="1520584"/>
    <lineage>
        <taxon>Eukaryota</taxon>
        <taxon>Fungi</taxon>
        <taxon>Fungi incertae sedis</taxon>
        <taxon>Zoopagomycota</taxon>
        <taxon>Kickxellomycotina</taxon>
        <taxon>Dimargaritomycetes</taxon>
        <taxon>Dimargaritales</taxon>
        <taxon>Dimargaritaceae</taxon>
        <taxon>Dispira</taxon>
    </lineage>
</organism>
<feature type="domain" description="Nrap protein" evidence="4">
    <location>
        <begin position="371"/>
        <end position="537"/>
    </location>
</feature>
<dbReference type="GO" id="GO:0032040">
    <property type="term" value="C:small-subunit processome"/>
    <property type="evidence" value="ECO:0007669"/>
    <property type="project" value="TreeGrafter"/>
</dbReference>
<dbReference type="GO" id="GO:0003723">
    <property type="term" value="F:RNA binding"/>
    <property type="evidence" value="ECO:0007669"/>
    <property type="project" value="UniProtKB-KW"/>
</dbReference>